<comment type="subcellular location">
    <subcellularLocation>
        <location evidence="1">Membrane</location>
        <topology evidence="1">Multi-pass membrane protein</topology>
    </subcellularLocation>
</comment>
<feature type="transmembrane region" description="Helical" evidence="6">
    <location>
        <begin position="29"/>
        <end position="50"/>
    </location>
</feature>
<dbReference type="Pfam" id="PF20684">
    <property type="entry name" value="Fung_rhodopsin"/>
    <property type="match status" value="1"/>
</dbReference>
<evidence type="ECO:0000256" key="6">
    <source>
        <dbReference type="SAM" id="Phobius"/>
    </source>
</evidence>
<keyword evidence="2 6" id="KW-0812">Transmembrane</keyword>
<dbReference type="GO" id="GO:0016020">
    <property type="term" value="C:membrane"/>
    <property type="evidence" value="ECO:0007669"/>
    <property type="project" value="UniProtKB-SubCell"/>
</dbReference>
<dbReference type="PANTHER" id="PTHR33048:SF129">
    <property type="entry name" value="INTEGRAL MEMBRANE PROTEIN-RELATED"/>
    <property type="match status" value="1"/>
</dbReference>
<keyword evidence="9" id="KW-1185">Reference proteome</keyword>
<evidence type="ECO:0000313" key="8">
    <source>
        <dbReference type="EMBL" id="KAF2668637.1"/>
    </source>
</evidence>
<dbReference type="OrthoDB" id="4525788at2759"/>
<organism evidence="8 9">
    <name type="scientific">Microthyrium microscopicum</name>
    <dbReference type="NCBI Taxonomy" id="703497"/>
    <lineage>
        <taxon>Eukaryota</taxon>
        <taxon>Fungi</taxon>
        <taxon>Dikarya</taxon>
        <taxon>Ascomycota</taxon>
        <taxon>Pezizomycotina</taxon>
        <taxon>Dothideomycetes</taxon>
        <taxon>Dothideomycetes incertae sedis</taxon>
        <taxon>Microthyriales</taxon>
        <taxon>Microthyriaceae</taxon>
        <taxon>Microthyrium</taxon>
    </lineage>
</organism>
<evidence type="ECO:0000256" key="2">
    <source>
        <dbReference type="ARBA" id="ARBA00022692"/>
    </source>
</evidence>
<keyword evidence="3 6" id="KW-1133">Transmembrane helix</keyword>
<dbReference type="InterPro" id="IPR052337">
    <property type="entry name" value="SAT4-like"/>
</dbReference>
<gene>
    <name evidence="8" type="ORF">BT63DRAFT_456279</name>
</gene>
<feature type="transmembrane region" description="Helical" evidence="6">
    <location>
        <begin position="142"/>
        <end position="166"/>
    </location>
</feature>
<feature type="domain" description="Rhodopsin" evidence="7">
    <location>
        <begin position="46"/>
        <end position="288"/>
    </location>
</feature>
<comment type="similarity">
    <text evidence="5">Belongs to the SAT4 family.</text>
</comment>
<dbReference type="PANTHER" id="PTHR33048">
    <property type="entry name" value="PTH11-LIKE INTEGRAL MEMBRANE PROTEIN (AFU_ORTHOLOGUE AFUA_5G11245)"/>
    <property type="match status" value="1"/>
</dbReference>
<evidence type="ECO:0000256" key="1">
    <source>
        <dbReference type="ARBA" id="ARBA00004141"/>
    </source>
</evidence>
<dbReference type="InterPro" id="IPR049326">
    <property type="entry name" value="Rhodopsin_dom_fungi"/>
</dbReference>
<feature type="transmembrane region" description="Helical" evidence="6">
    <location>
        <begin position="227"/>
        <end position="249"/>
    </location>
</feature>
<name>A0A6A6UB14_9PEZI</name>
<evidence type="ECO:0000256" key="4">
    <source>
        <dbReference type="ARBA" id="ARBA00023136"/>
    </source>
</evidence>
<evidence type="ECO:0000256" key="5">
    <source>
        <dbReference type="ARBA" id="ARBA00038359"/>
    </source>
</evidence>
<keyword evidence="4 6" id="KW-0472">Membrane</keyword>
<evidence type="ECO:0000313" key="9">
    <source>
        <dbReference type="Proteomes" id="UP000799302"/>
    </source>
</evidence>
<dbReference type="AlphaFoldDB" id="A0A6A6UB14"/>
<feature type="transmembrane region" description="Helical" evidence="6">
    <location>
        <begin position="62"/>
        <end position="81"/>
    </location>
</feature>
<protein>
    <recommendedName>
        <fullName evidence="7">Rhodopsin domain-containing protein</fullName>
    </recommendedName>
</protein>
<evidence type="ECO:0000256" key="3">
    <source>
        <dbReference type="ARBA" id="ARBA00022989"/>
    </source>
</evidence>
<dbReference type="EMBL" id="MU004236">
    <property type="protein sequence ID" value="KAF2668637.1"/>
    <property type="molecule type" value="Genomic_DNA"/>
</dbReference>
<reference evidence="8" key="1">
    <citation type="journal article" date="2020" name="Stud. Mycol.">
        <title>101 Dothideomycetes genomes: a test case for predicting lifestyles and emergence of pathogens.</title>
        <authorList>
            <person name="Haridas S."/>
            <person name="Albert R."/>
            <person name="Binder M."/>
            <person name="Bloem J."/>
            <person name="Labutti K."/>
            <person name="Salamov A."/>
            <person name="Andreopoulos B."/>
            <person name="Baker S."/>
            <person name="Barry K."/>
            <person name="Bills G."/>
            <person name="Bluhm B."/>
            <person name="Cannon C."/>
            <person name="Castanera R."/>
            <person name="Culley D."/>
            <person name="Daum C."/>
            <person name="Ezra D."/>
            <person name="Gonzalez J."/>
            <person name="Henrissat B."/>
            <person name="Kuo A."/>
            <person name="Liang C."/>
            <person name="Lipzen A."/>
            <person name="Lutzoni F."/>
            <person name="Magnuson J."/>
            <person name="Mondo S."/>
            <person name="Nolan M."/>
            <person name="Ohm R."/>
            <person name="Pangilinan J."/>
            <person name="Park H.-J."/>
            <person name="Ramirez L."/>
            <person name="Alfaro M."/>
            <person name="Sun H."/>
            <person name="Tritt A."/>
            <person name="Yoshinaga Y."/>
            <person name="Zwiers L.-H."/>
            <person name="Turgeon B."/>
            <person name="Goodwin S."/>
            <person name="Spatafora J."/>
            <person name="Crous P."/>
            <person name="Grigoriev I."/>
        </authorList>
    </citation>
    <scope>NUCLEOTIDE SEQUENCE</scope>
    <source>
        <strain evidence="8">CBS 115976</strain>
    </source>
</reference>
<feature type="transmembrane region" description="Helical" evidence="6">
    <location>
        <begin position="106"/>
        <end position="130"/>
    </location>
</feature>
<sequence>MVFTLPLNVIANWPKPNYDNPVTRSHFELWFLPGIFLFAATTCVFARLWVRVYVRRWFGVDDLCILIAFLCTVGVSALVGIGNSREGWDRHIWDVKFTLFSPSLRILYWTRIFWGQAASFTRFSVICLYYRLIKACEAPRHFFWIMHVATFLNVAIWLNFLFTGIFPCYPINAYWTWPANTKAYCINDGTSMQAAGVLNTFAEFILAILPVFAVFRLRVQKKQRWAIIALLSMGYIVVIAGCCRTYFIWRVLESNDLTWYSGPQWICSEIENDLALIVACAVPLKPAFGRTLRHFNITKVVDIESKESGSDTLTSYTNHKADAREILDWEASMRIVDLEGIADDGLGYTVTITGPLTPRPGEKPLSWFQRSLLSKAFSRRESTQSATSSEPTPVISIPQKTELAIRESWRGSHDRTDRWGSITSNTSGSIMDLNTSLDQFQFSSERPESKATVPADTVGFNGTLHNEDLKGPALALSRSSHSSVPEKATEILGMNSIPEDQPTEDVYEMSPVPSRARFTLVNKLLGRSSQ</sequence>
<feature type="transmembrane region" description="Helical" evidence="6">
    <location>
        <begin position="197"/>
        <end position="215"/>
    </location>
</feature>
<proteinExistence type="inferred from homology"/>
<dbReference type="Proteomes" id="UP000799302">
    <property type="component" value="Unassembled WGS sequence"/>
</dbReference>
<accession>A0A6A6UB14</accession>
<evidence type="ECO:0000259" key="7">
    <source>
        <dbReference type="Pfam" id="PF20684"/>
    </source>
</evidence>